<dbReference type="PANTHER" id="PTHR47967">
    <property type="entry name" value="OS07G0603500 PROTEIN-RELATED"/>
    <property type="match status" value="1"/>
</dbReference>
<evidence type="ECO:0000256" key="1">
    <source>
        <dbReference type="ARBA" id="ARBA00007447"/>
    </source>
</evidence>
<dbReference type="InterPro" id="IPR032799">
    <property type="entry name" value="TAXi_C"/>
</dbReference>
<evidence type="ECO:0000313" key="7">
    <source>
        <dbReference type="Proteomes" id="UP000249390"/>
    </source>
</evidence>
<comment type="caution">
    <text evidence="6">The sequence shown here is derived from an EMBL/GenBank/DDBJ whole genome shotgun (WGS) entry which is preliminary data.</text>
</comment>
<name>A0A328E7B8_9ASTE</name>
<dbReference type="PROSITE" id="PS51767">
    <property type="entry name" value="PEPTIDASE_A1"/>
    <property type="match status" value="1"/>
</dbReference>
<dbReference type="InterPro" id="IPR032861">
    <property type="entry name" value="TAXi_N"/>
</dbReference>
<dbReference type="InterPro" id="IPR021109">
    <property type="entry name" value="Peptidase_aspartic_dom_sf"/>
</dbReference>
<protein>
    <recommendedName>
        <fullName evidence="5">Peptidase A1 domain-containing protein</fullName>
    </recommendedName>
</protein>
<dbReference type="AlphaFoldDB" id="A0A328E7B8"/>
<feature type="domain" description="Peptidase A1" evidence="5">
    <location>
        <begin position="85"/>
        <end position="411"/>
    </location>
</feature>
<accession>A0A328E7B8</accession>
<dbReference type="Pfam" id="PF14543">
    <property type="entry name" value="TAXi_N"/>
    <property type="match status" value="1"/>
</dbReference>
<evidence type="ECO:0000256" key="3">
    <source>
        <dbReference type="ARBA" id="ARBA00022801"/>
    </source>
</evidence>
<dbReference type="GO" id="GO:0008233">
    <property type="term" value="F:peptidase activity"/>
    <property type="evidence" value="ECO:0007669"/>
    <property type="project" value="UniProtKB-KW"/>
</dbReference>
<keyword evidence="7" id="KW-1185">Reference proteome</keyword>
<feature type="signal peptide" evidence="4">
    <location>
        <begin position="1"/>
        <end position="19"/>
    </location>
</feature>
<evidence type="ECO:0000256" key="4">
    <source>
        <dbReference type="SAM" id="SignalP"/>
    </source>
</evidence>
<dbReference type="GO" id="GO:0006508">
    <property type="term" value="P:proteolysis"/>
    <property type="evidence" value="ECO:0007669"/>
    <property type="project" value="UniProtKB-KW"/>
</dbReference>
<dbReference type="SUPFAM" id="SSF50630">
    <property type="entry name" value="Acid proteases"/>
    <property type="match status" value="1"/>
</dbReference>
<gene>
    <name evidence="6" type="ORF">DM860_004273</name>
</gene>
<keyword evidence="2" id="KW-0645">Protease</keyword>
<reference evidence="6 7" key="1">
    <citation type="submission" date="2018-06" db="EMBL/GenBank/DDBJ databases">
        <title>The Genome of Cuscuta australis (Dodder) Provides Insight into the Evolution of Plant Parasitism.</title>
        <authorList>
            <person name="Liu H."/>
        </authorList>
    </citation>
    <scope>NUCLEOTIDE SEQUENCE [LARGE SCALE GENOMIC DNA]</scope>
    <source>
        <strain evidence="7">cv. Yunnan</strain>
        <tissue evidence="6">Vines</tissue>
    </source>
</reference>
<comment type="similarity">
    <text evidence="1">Belongs to the peptidase A1 family.</text>
</comment>
<proteinExistence type="inferred from homology"/>
<dbReference type="InterPro" id="IPR051708">
    <property type="entry name" value="Plant_Aspart_Prot_A1"/>
</dbReference>
<feature type="chain" id="PRO_5016426963" description="Peptidase A1 domain-containing protein" evidence="4">
    <location>
        <begin position="20"/>
        <end position="416"/>
    </location>
</feature>
<evidence type="ECO:0000259" key="5">
    <source>
        <dbReference type="PROSITE" id="PS51767"/>
    </source>
</evidence>
<dbReference type="Pfam" id="PF14541">
    <property type="entry name" value="TAXi_C"/>
    <property type="match status" value="1"/>
</dbReference>
<dbReference type="PANTHER" id="PTHR47967:SF67">
    <property type="entry name" value="ASPARTYL PROTEASE AED3-LIKE"/>
    <property type="match status" value="1"/>
</dbReference>
<organism evidence="6 7">
    <name type="scientific">Cuscuta australis</name>
    <dbReference type="NCBI Taxonomy" id="267555"/>
    <lineage>
        <taxon>Eukaryota</taxon>
        <taxon>Viridiplantae</taxon>
        <taxon>Streptophyta</taxon>
        <taxon>Embryophyta</taxon>
        <taxon>Tracheophyta</taxon>
        <taxon>Spermatophyta</taxon>
        <taxon>Magnoliopsida</taxon>
        <taxon>eudicotyledons</taxon>
        <taxon>Gunneridae</taxon>
        <taxon>Pentapetalae</taxon>
        <taxon>asterids</taxon>
        <taxon>lamiids</taxon>
        <taxon>Solanales</taxon>
        <taxon>Convolvulaceae</taxon>
        <taxon>Cuscuteae</taxon>
        <taxon>Cuscuta</taxon>
        <taxon>Cuscuta subgen. Grammica</taxon>
        <taxon>Cuscuta sect. Cleistogrammica</taxon>
    </lineage>
</organism>
<dbReference type="Proteomes" id="UP000249390">
    <property type="component" value="Unassembled WGS sequence"/>
</dbReference>
<sequence length="416" mass="43724">MNSIVLFSISLSLVASAVGLEKGFITLQVLQAPYPSSPANPWEESAVLRMQAGDEARLRYLGSLVARRSDVPAASGRQITQSPTYIVGAKIGTPPQAVTLALDTSSDVGWVPCSGHSAAAASFDHSKSATFKNVSCGAPQCKQVSNPTCEGNVCAFNLTSGGSSVAGTLSEDNITLSRDAVAGYTFGCIQKAAAGNAAPTQGLLGLGRGPLSFLSQTKDLYNSTFSYCLPNFKSSGFTGSLRLGPVAQPKNIKSTPLLINPRRPSLYYVNLIGILVGKNRVNISSAALAFNPANGVGTVIDSGTIFTRLVQPAYEAVRDEFRRRMGRATLSSLGGFDTCYQVAVTIPSITFVFEGMNVTLPQDNFLIHSSGGGTTTCLAMAATPALNVIASLQQQNHRVLFDLPNSRLGVSREPCT</sequence>
<evidence type="ECO:0000313" key="6">
    <source>
        <dbReference type="EMBL" id="RAL53802.1"/>
    </source>
</evidence>
<keyword evidence="3" id="KW-0378">Hydrolase</keyword>
<evidence type="ECO:0000256" key="2">
    <source>
        <dbReference type="ARBA" id="ARBA00022670"/>
    </source>
</evidence>
<dbReference type="InterPro" id="IPR033121">
    <property type="entry name" value="PEPTIDASE_A1"/>
</dbReference>
<dbReference type="Gene3D" id="2.40.70.10">
    <property type="entry name" value="Acid Proteases"/>
    <property type="match status" value="2"/>
</dbReference>
<keyword evidence="4" id="KW-0732">Signal</keyword>
<dbReference type="EMBL" id="NQVE01000015">
    <property type="protein sequence ID" value="RAL53802.1"/>
    <property type="molecule type" value="Genomic_DNA"/>
</dbReference>